<dbReference type="EMBL" id="GBXM01082782">
    <property type="protein sequence ID" value="JAH25795.1"/>
    <property type="molecule type" value="Transcribed_RNA"/>
</dbReference>
<accession>A0A0E9RBF9</accession>
<reference evidence="1" key="2">
    <citation type="journal article" date="2015" name="Fish Shellfish Immunol.">
        <title>Early steps in the European eel (Anguilla anguilla)-Vibrio vulnificus interaction in the gills: Role of the RtxA13 toxin.</title>
        <authorList>
            <person name="Callol A."/>
            <person name="Pajuelo D."/>
            <person name="Ebbesson L."/>
            <person name="Teles M."/>
            <person name="MacKenzie S."/>
            <person name="Amaro C."/>
        </authorList>
    </citation>
    <scope>NUCLEOTIDE SEQUENCE</scope>
</reference>
<name>A0A0E9RBF9_ANGAN</name>
<reference evidence="1" key="1">
    <citation type="submission" date="2014-11" db="EMBL/GenBank/DDBJ databases">
        <authorList>
            <person name="Amaro Gonzalez C."/>
        </authorList>
    </citation>
    <scope>NUCLEOTIDE SEQUENCE</scope>
</reference>
<proteinExistence type="predicted"/>
<sequence>MRRLQETARCSWPIMLMSEPKGGIKSLLHFPHGALSSHSFKLGTSCCRPTEMNNGVMFAREQDWRSPRLRLLMRAQ</sequence>
<evidence type="ECO:0000313" key="1">
    <source>
        <dbReference type="EMBL" id="JAH25795.1"/>
    </source>
</evidence>
<dbReference type="AlphaFoldDB" id="A0A0E9RBF9"/>
<organism evidence="1">
    <name type="scientific">Anguilla anguilla</name>
    <name type="common">European freshwater eel</name>
    <name type="synonym">Muraena anguilla</name>
    <dbReference type="NCBI Taxonomy" id="7936"/>
    <lineage>
        <taxon>Eukaryota</taxon>
        <taxon>Metazoa</taxon>
        <taxon>Chordata</taxon>
        <taxon>Craniata</taxon>
        <taxon>Vertebrata</taxon>
        <taxon>Euteleostomi</taxon>
        <taxon>Actinopterygii</taxon>
        <taxon>Neopterygii</taxon>
        <taxon>Teleostei</taxon>
        <taxon>Anguilliformes</taxon>
        <taxon>Anguillidae</taxon>
        <taxon>Anguilla</taxon>
    </lineage>
</organism>
<protein>
    <submittedName>
        <fullName evidence="1">Uncharacterized protein</fullName>
    </submittedName>
</protein>